<dbReference type="FunFam" id="3.10.110.10:FF:000075">
    <property type="entry name" value="RWD domain-containing protein (Gir2)"/>
    <property type="match status" value="1"/>
</dbReference>
<accession>A0A0B7JQC2</accession>
<feature type="region of interest" description="Disordered" evidence="2">
    <location>
        <begin position="240"/>
        <end position="271"/>
    </location>
</feature>
<evidence type="ECO:0000256" key="1">
    <source>
        <dbReference type="SAM" id="Coils"/>
    </source>
</evidence>
<feature type="coiled-coil region" evidence="1">
    <location>
        <begin position="155"/>
        <end position="227"/>
    </location>
</feature>
<proteinExistence type="predicted"/>
<organism evidence="4">
    <name type="scientific">Bionectria ochroleuca</name>
    <name type="common">Gliocladium roseum</name>
    <dbReference type="NCBI Taxonomy" id="29856"/>
    <lineage>
        <taxon>Eukaryota</taxon>
        <taxon>Fungi</taxon>
        <taxon>Dikarya</taxon>
        <taxon>Ascomycota</taxon>
        <taxon>Pezizomycotina</taxon>
        <taxon>Sordariomycetes</taxon>
        <taxon>Hypocreomycetidae</taxon>
        <taxon>Hypocreales</taxon>
        <taxon>Bionectriaceae</taxon>
        <taxon>Clonostachys</taxon>
    </lineage>
</organism>
<feature type="domain" description="RWD" evidence="3">
    <location>
        <begin position="48"/>
        <end position="161"/>
    </location>
</feature>
<dbReference type="SUPFAM" id="SSF54495">
    <property type="entry name" value="UBC-like"/>
    <property type="match status" value="1"/>
</dbReference>
<evidence type="ECO:0000259" key="3">
    <source>
        <dbReference type="PROSITE" id="PS50908"/>
    </source>
</evidence>
<dbReference type="PROSITE" id="PS50908">
    <property type="entry name" value="RWD"/>
    <property type="match status" value="1"/>
</dbReference>
<dbReference type="PANTHER" id="PTHR12292">
    <property type="entry name" value="RWD DOMAIN-CONTAINING PROTEIN"/>
    <property type="match status" value="1"/>
</dbReference>
<evidence type="ECO:0000313" key="4">
    <source>
        <dbReference type="EMBL" id="CEO47189.1"/>
    </source>
</evidence>
<sequence length="271" mass="31212">RYHLARGLSHLWSEAFVHSQGSSQPCLSKRKDLFTYTVLKMGREEQTEEREVLESIFPEEINDISETEFQVIITLDVLDEEPEEGESPAFYLLVKYPEEYPDVPPHLEIQAAPNAASHPHLNISEDREKLLAGLDETIQENLGMAMVFALVTTLKEAAEQLIQDRKDEVTKAHEEVLRAAEREENKKFQGTPVTPETFMKWRADFLKEMEEVRLKEEEERLAELKKARVKEPVKLTGKQLWERGLAGKGDDEEEEEDGELPEKVEKLKVEA</sequence>
<dbReference type="InterPro" id="IPR016135">
    <property type="entry name" value="UBQ-conjugating_enzyme/RWD"/>
</dbReference>
<dbReference type="InterPro" id="IPR040213">
    <property type="entry name" value="GIR2-like"/>
</dbReference>
<gene>
    <name evidence="4" type="ORF">BN869_000003244_1</name>
</gene>
<dbReference type="SMART" id="SM00591">
    <property type="entry name" value="RWD"/>
    <property type="match status" value="1"/>
</dbReference>
<dbReference type="InterPro" id="IPR006575">
    <property type="entry name" value="RWD_dom"/>
</dbReference>
<feature type="compositionally biased region" description="Acidic residues" evidence="2">
    <location>
        <begin position="250"/>
        <end position="259"/>
    </location>
</feature>
<dbReference type="Gene3D" id="3.10.110.10">
    <property type="entry name" value="Ubiquitin Conjugating Enzyme"/>
    <property type="match status" value="1"/>
</dbReference>
<dbReference type="EMBL" id="CDPU01000006">
    <property type="protein sequence ID" value="CEO47189.1"/>
    <property type="molecule type" value="Genomic_DNA"/>
</dbReference>
<reference evidence="4" key="1">
    <citation type="submission" date="2015-01" db="EMBL/GenBank/DDBJ databases">
        <authorList>
            <person name="Durling Mikael"/>
        </authorList>
    </citation>
    <scope>NUCLEOTIDE SEQUENCE</scope>
</reference>
<dbReference type="AlphaFoldDB" id="A0A0B7JQC2"/>
<feature type="compositionally biased region" description="Basic and acidic residues" evidence="2">
    <location>
        <begin position="260"/>
        <end position="271"/>
    </location>
</feature>
<feature type="non-terminal residue" evidence="4">
    <location>
        <position position="1"/>
    </location>
</feature>
<keyword evidence="1" id="KW-0175">Coiled coil</keyword>
<dbReference type="Pfam" id="PF05773">
    <property type="entry name" value="RWD"/>
    <property type="match status" value="1"/>
</dbReference>
<protein>
    <recommendedName>
        <fullName evidence="3">RWD domain-containing protein</fullName>
    </recommendedName>
</protein>
<name>A0A0B7JQC2_BIOOC</name>
<evidence type="ECO:0000256" key="2">
    <source>
        <dbReference type="SAM" id="MobiDB-lite"/>
    </source>
</evidence>